<keyword evidence="7" id="KW-0863">Zinc-finger</keyword>
<keyword evidence="5 8" id="KW-0508">mRNA splicing</keyword>
<comment type="subcellular location">
    <subcellularLocation>
        <location evidence="1 8">Nucleus</location>
    </subcellularLocation>
</comment>
<name>A0ABV2AKL1_9EUKA</name>
<keyword evidence="6 8" id="KW-0539">Nucleus</keyword>
<evidence type="ECO:0000256" key="2">
    <source>
        <dbReference type="ARBA" id="ARBA00007203"/>
    </source>
</evidence>
<comment type="function">
    <text evidence="8">Involved in pre-mRNA splicing.</text>
</comment>
<evidence type="ECO:0000259" key="10">
    <source>
        <dbReference type="PROSITE" id="PS50158"/>
    </source>
</evidence>
<feature type="compositionally biased region" description="Basic and acidic residues" evidence="9">
    <location>
        <begin position="7"/>
        <end position="23"/>
    </location>
</feature>
<keyword evidence="4 8" id="KW-0747">Spliceosome</keyword>
<evidence type="ECO:0000256" key="1">
    <source>
        <dbReference type="ARBA" id="ARBA00004123"/>
    </source>
</evidence>
<dbReference type="SUPFAM" id="SSF57756">
    <property type="entry name" value="Retrovirus zinc finger-like domains"/>
    <property type="match status" value="1"/>
</dbReference>
<keyword evidence="12" id="KW-1185">Reference proteome</keyword>
<evidence type="ECO:0000256" key="7">
    <source>
        <dbReference type="PROSITE-ProRule" id="PRU00047"/>
    </source>
</evidence>
<evidence type="ECO:0000313" key="11">
    <source>
        <dbReference type="EMBL" id="MES1920220.1"/>
    </source>
</evidence>
<evidence type="ECO:0000256" key="9">
    <source>
        <dbReference type="SAM" id="MobiDB-lite"/>
    </source>
</evidence>
<feature type="region of interest" description="Disordered" evidence="9">
    <location>
        <begin position="1"/>
        <end position="36"/>
    </location>
</feature>
<evidence type="ECO:0000313" key="12">
    <source>
        <dbReference type="Proteomes" id="UP001439008"/>
    </source>
</evidence>
<dbReference type="Pfam" id="PF11708">
    <property type="entry name" value="Slu7"/>
    <property type="match status" value="1"/>
</dbReference>
<evidence type="ECO:0000256" key="3">
    <source>
        <dbReference type="ARBA" id="ARBA00022664"/>
    </source>
</evidence>
<protein>
    <recommendedName>
        <fullName evidence="8">Pre-mRNA-splicing factor SLU7</fullName>
    </recommendedName>
</protein>
<reference evidence="11 12" key="1">
    <citation type="journal article" date="2024" name="BMC Biol.">
        <title>Comparative genomics of Ascetosporea gives new insight into the evolutionary basis for animal parasitism in Rhizaria.</title>
        <authorList>
            <person name="Hiltunen Thoren M."/>
            <person name="Onut-Brannstrom I."/>
            <person name="Alfjorden A."/>
            <person name="Peckova H."/>
            <person name="Swords F."/>
            <person name="Hooper C."/>
            <person name="Holzer A.S."/>
            <person name="Bass D."/>
            <person name="Burki F."/>
        </authorList>
    </citation>
    <scope>NUCLEOTIDE SEQUENCE [LARGE SCALE GENOMIC DNA]</scope>
    <source>
        <strain evidence="11">20-A016</strain>
    </source>
</reference>
<keyword evidence="7" id="KW-0479">Metal-binding</keyword>
<dbReference type="InterPro" id="IPR036875">
    <property type="entry name" value="Znf_CCHC_sf"/>
</dbReference>
<keyword evidence="3 8" id="KW-0507">mRNA processing</keyword>
<evidence type="ECO:0000256" key="4">
    <source>
        <dbReference type="ARBA" id="ARBA00022728"/>
    </source>
</evidence>
<dbReference type="PANTHER" id="PTHR12942:SF2">
    <property type="entry name" value="PRE-MRNA-SPLICING FACTOR SLU7"/>
    <property type="match status" value="1"/>
</dbReference>
<evidence type="ECO:0000256" key="8">
    <source>
        <dbReference type="RuleBase" id="RU367071"/>
    </source>
</evidence>
<dbReference type="PROSITE" id="PS50158">
    <property type="entry name" value="ZF_CCHC"/>
    <property type="match status" value="1"/>
</dbReference>
<dbReference type="InterPro" id="IPR039974">
    <property type="entry name" value="Splicing_factor_SLU7"/>
</dbReference>
<comment type="caution">
    <text evidence="11">The sequence shown here is derived from an EMBL/GenBank/DDBJ whole genome shotgun (WGS) entry which is preliminary data.</text>
</comment>
<evidence type="ECO:0000256" key="5">
    <source>
        <dbReference type="ARBA" id="ARBA00023187"/>
    </source>
</evidence>
<dbReference type="EMBL" id="JBDODL010000554">
    <property type="protein sequence ID" value="MES1920220.1"/>
    <property type="molecule type" value="Genomic_DNA"/>
</dbReference>
<dbReference type="Pfam" id="PF00098">
    <property type="entry name" value="zf-CCHC"/>
    <property type="match status" value="1"/>
</dbReference>
<dbReference type="InterPro" id="IPR021715">
    <property type="entry name" value="Slu7_dom"/>
</dbReference>
<comment type="subunit">
    <text evidence="8">Associated with the spliceosome.</text>
</comment>
<dbReference type="PANTHER" id="PTHR12942">
    <property type="entry name" value="STEP II SPLICING FACTOR SLU7"/>
    <property type="match status" value="1"/>
</dbReference>
<dbReference type="InterPro" id="IPR001878">
    <property type="entry name" value="Znf_CCHC"/>
</dbReference>
<organism evidence="11 12">
    <name type="scientific">Bonamia ostreae</name>
    <dbReference type="NCBI Taxonomy" id="126728"/>
    <lineage>
        <taxon>Eukaryota</taxon>
        <taxon>Sar</taxon>
        <taxon>Rhizaria</taxon>
        <taxon>Endomyxa</taxon>
        <taxon>Ascetosporea</taxon>
        <taxon>Haplosporida</taxon>
        <taxon>Bonamia</taxon>
    </lineage>
</organism>
<evidence type="ECO:0000256" key="6">
    <source>
        <dbReference type="ARBA" id="ARBA00023242"/>
    </source>
</evidence>
<comment type="similarity">
    <text evidence="2 8">Belongs to the SLU7 family.</text>
</comment>
<sequence>MSSLQRLTREDYKRKKELDELRKAGAAPAEVDDEGNMINPHIPQYMAEAPWYVSDGRPGLRHLKKFASDANKAGFHERAKRGAAKKTARRYRPGACRNCGAMGHSARECCERPRKRGARWTGEDIKPDRIQSSAPDFDYDGKRDRWREYDLDEHKKLVKFSERVDAARKEKQDRVMDEMIMGDSEKNLMQVGSVDGDNIKDPGLTLQIMNEKKRQTVRNLRTREDTAKYLLNLDPNSAFYDPKTRSMRSNPFADVAGTSSNYIGDNFTRVSGDAEKFMRQDQLAGILDRKGLESQKGIAQMASNPTKSEMVVKKFVGKLDKSKNSSHSKLMRKYGGAEHFEKIGVPTETFKYREFDEAGNEKALSFESAAKTKYLEDALEGGHSEIWGSFYDKKSDSWGFACCHSLKRANVCKGII</sequence>
<dbReference type="Proteomes" id="UP001439008">
    <property type="component" value="Unassembled WGS sequence"/>
</dbReference>
<gene>
    <name evidence="11" type="primary">SLU7</name>
    <name evidence="11" type="ORF">MHBO_001911</name>
</gene>
<accession>A0ABV2AKL1</accession>
<proteinExistence type="inferred from homology"/>
<keyword evidence="7" id="KW-0862">Zinc</keyword>
<feature type="domain" description="CCHC-type" evidence="10">
    <location>
        <begin position="96"/>
        <end position="109"/>
    </location>
</feature>